<dbReference type="PANTHER" id="PTHR46523">
    <property type="entry name" value="DCTP PYROPHOSPHATASE 1"/>
    <property type="match status" value="1"/>
</dbReference>
<sequence length="68" mass="7825">MLYLVRLAEKCHVNLPEAVMKKIQQNRNKYPASVVYGRSEKYTEYAHGTKISHEIADETRKLDNGSNS</sequence>
<dbReference type="PANTHER" id="PTHR46523:SF1">
    <property type="entry name" value="DCTP PYROPHOSPHATASE 1"/>
    <property type="match status" value="1"/>
</dbReference>
<gene>
    <name evidence="1" type="ORF">DPMN_010235</name>
</gene>
<protein>
    <submittedName>
        <fullName evidence="1">Uncharacterized protein</fullName>
    </submittedName>
</protein>
<reference evidence="1" key="2">
    <citation type="submission" date="2020-11" db="EMBL/GenBank/DDBJ databases">
        <authorList>
            <person name="McCartney M.A."/>
            <person name="Auch B."/>
            <person name="Kono T."/>
            <person name="Mallez S."/>
            <person name="Becker A."/>
            <person name="Gohl D.M."/>
            <person name="Silverstein K.A.T."/>
            <person name="Koren S."/>
            <person name="Bechman K.B."/>
            <person name="Herman A."/>
            <person name="Abrahante J.E."/>
            <person name="Garbe J."/>
        </authorList>
    </citation>
    <scope>NUCLEOTIDE SEQUENCE</scope>
    <source>
        <strain evidence="1">Duluth1</strain>
        <tissue evidence="1">Whole animal</tissue>
    </source>
</reference>
<dbReference type="InterPro" id="IPR052555">
    <property type="entry name" value="dCTP_Pyrophosphatase"/>
</dbReference>
<name>A0A9D4N2T4_DREPO</name>
<evidence type="ECO:0000313" key="2">
    <source>
        <dbReference type="Proteomes" id="UP000828390"/>
    </source>
</evidence>
<accession>A0A9D4N2T4</accession>
<proteinExistence type="predicted"/>
<dbReference type="GO" id="GO:0005829">
    <property type="term" value="C:cytosol"/>
    <property type="evidence" value="ECO:0007669"/>
    <property type="project" value="TreeGrafter"/>
</dbReference>
<dbReference type="SUPFAM" id="SSF101386">
    <property type="entry name" value="all-alpha NTP pyrophosphatases"/>
    <property type="match status" value="1"/>
</dbReference>
<dbReference type="EMBL" id="JAIWYP010000001">
    <property type="protein sequence ID" value="KAH3886234.1"/>
    <property type="molecule type" value="Genomic_DNA"/>
</dbReference>
<dbReference type="Proteomes" id="UP000828390">
    <property type="component" value="Unassembled WGS sequence"/>
</dbReference>
<dbReference type="Gene3D" id="1.10.287.1080">
    <property type="entry name" value="MazG-like"/>
    <property type="match status" value="1"/>
</dbReference>
<dbReference type="GO" id="GO:0042262">
    <property type="term" value="P:DNA protection"/>
    <property type="evidence" value="ECO:0007669"/>
    <property type="project" value="TreeGrafter"/>
</dbReference>
<dbReference type="GO" id="GO:0047840">
    <property type="term" value="F:dCTP diphosphatase activity"/>
    <property type="evidence" value="ECO:0007669"/>
    <property type="project" value="TreeGrafter"/>
</dbReference>
<evidence type="ECO:0000313" key="1">
    <source>
        <dbReference type="EMBL" id="KAH3886234.1"/>
    </source>
</evidence>
<reference evidence="1" key="1">
    <citation type="journal article" date="2019" name="bioRxiv">
        <title>The Genome of the Zebra Mussel, Dreissena polymorpha: A Resource for Invasive Species Research.</title>
        <authorList>
            <person name="McCartney M.A."/>
            <person name="Auch B."/>
            <person name="Kono T."/>
            <person name="Mallez S."/>
            <person name="Zhang Y."/>
            <person name="Obille A."/>
            <person name="Becker A."/>
            <person name="Abrahante J.E."/>
            <person name="Garbe J."/>
            <person name="Badalamenti J.P."/>
            <person name="Herman A."/>
            <person name="Mangelson H."/>
            <person name="Liachko I."/>
            <person name="Sullivan S."/>
            <person name="Sone E.D."/>
            <person name="Koren S."/>
            <person name="Silverstein K.A.T."/>
            <person name="Beckman K.B."/>
            <person name="Gohl D.M."/>
        </authorList>
    </citation>
    <scope>NUCLEOTIDE SEQUENCE</scope>
    <source>
        <strain evidence="1">Duluth1</strain>
        <tissue evidence="1">Whole animal</tissue>
    </source>
</reference>
<dbReference type="AlphaFoldDB" id="A0A9D4N2T4"/>
<organism evidence="1 2">
    <name type="scientific">Dreissena polymorpha</name>
    <name type="common">Zebra mussel</name>
    <name type="synonym">Mytilus polymorpha</name>
    <dbReference type="NCBI Taxonomy" id="45954"/>
    <lineage>
        <taxon>Eukaryota</taxon>
        <taxon>Metazoa</taxon>
        <taxon>Spiralia</taxon>
        <taxon>Lophotrochozoa</taxon>
        <taxon>Mollusca</taxon>
        <taxon>Bivalvia</taxon>
        <taxon>Autobranchia</taxon>
        <taxon>Heteroconchia</taxon>
        <taxon>Euheterodonta</taxon>
        <taxon>Imparidentia</taxon>
        <taxon>Neoheterodontei</taxon>
        <taxon>Myida</taxon>
        <taxon>Dreissenoidea</taxon>
        <taxon>Dreissenidae</taxon>
        <taxon>Dreissena</taxon>
    </lineage>
</organism>
<keyword evidence="2" id="KW-1185">Reference proteome</keyword>
<dbReference type="GO" id="GO:0006253">
    <property type="term" value="P:dCTP catabolic process"/>
    <property type="evidence" value="ECO:0007669"/>
    <property type="project" value="TreeGrafter"/>
</dbReference>
<comment type="caution">
    <text evidence="1">The sequence shown here is derived from an EMBL/GenBank/DDBJ whole genome shotgun (WGS) entry which is preliminary data.</text>
</comment>